<reference evidence="1 2" key="1">
    <citation type="submission" date="2013-08" db="EMBL/GenBank/DDBJ databases">
        <authorList>
            <person name="Weinstock G."/>
            <person name="Sodergren E."/>
            <person name="Wylie T."/>
            <person name="Fulton L."/>
            <person name="Fulton R."/>
            <person name="Fronick C."/>
            <person name="O'Laughlin M."/>
            <person name="Godfrey J."/>
            <person name="Miner T."/>
            <person name="Herter B."/>
            <person name="Appelbaum E."/>
            <person name="Cordes M."/>
            <person name="Lek S."/>
            <person name="Wollam A."/>
            <person name="Pepin K.H."/>
            <person name="Palsikar V.B."/>
            <person name="Mitreva M."/>
            <person name="Wilson R.K."/>
        </authorList>
    </citation>
    <scope>NUCLEOTIDE SEQUENCE [LARGE SCALE GENOMIC DNA]</scope>
    <source>
        <strain evidence="1 2">F0542</strain>
    </source>
</reference>
<dbReference type="Proteomes" id="UP000016536">
    <property type="component" value="Unassembled WGS sequence"/>
</dbReference>
<dbReference type="AntiFam" id="ANF00006">
    <property type="entry name" value="Translation of CRISPR region"/>
</dbReference>
<feature type="non-terminal residue" evidence="1">
    <location>
        <position position="71"/>
    </location>
</feature>
<dbReference type="HOGENOM" id="CLU_072989_2_3_11"/>
<sequence>MGIIPARAGFTIRRASISRISPDHPRSRGVYEFPSILTAWNAGSSPLARGLHPAPGYGGPGDGIIPARAGF</sequence>
<dbReference type="AntiFam" id="ANF00057">
    <property type="entry name" value="Translation of E. coli type CRISPR repeat"/>
</dbReference>
<organism evidence="1 2">
    <name type="scientific">Actinomyces johnsonii F0542</name>
    <dbReference type="NCBI Taxonomy" id="1321818"/>
    <lineage>
        <taxon>Bacteria</taxon>
        <taxon>Bacillati</taxon>
        <taxon>Actinomycetota</taxon>
        <taxon>Actinomycetes</taxon>
        <taxon>Actinomycetales</taxon>
        <taxon>Actinomycetaceae</taxon>
        <taxon>Actinomyces</taxon>
    </lineage>
</organism>
<name>U1RLJ8_9ACTO</name>
<protein>
    <submittedName>
        <fullName evidence="1">Uncharacterized protein</fullName>
    </submittedName>
</protein>
<proteinExistence type="predicted"/>
<dbReference type="EMBL" id="AWSE01000308">
    <property type="protein sequence ID" value="ERH20503.1"/>
    <property type="molecule type" value="Genomic_DNA"/>
</dbReference>
<comment type="caution">
    <text evidence="1">The sequence shown here is derived from an EMBL/GenBank/DDBJ whole genome shotgun (WGS) entry which is preliminary data.</text>
</comment>
<evidence type="ECO:0000313" key="1">
    <source>
        <dbReference type="EMBL" id="ERH20503.1"/>
    </source>
</evidence>
<accession>U1RLJ8</accession>
<keyword evidence="2" id="KW-1185">Reference proteome</keyword>
<evidence type="ECO:0000313" key="2">
    <source>
        <dbReference type="Proteomes" id="UP000016536"/>
    </source>
</evidence>
<dbReference type="AlphaFoldDB" id="U1RLJ8"/>
<gene>
    <name evidence="1" type="ORF">HMPREF1979_03287</name>
</gene>